<evidence type="ECO:0000313" key="2">
    <source>
        <dbReference type="Proteomes" id="UP001597361"/>
    </source>
</evidence>
<name>A0ABW4VJN5_9BACT</name>
<evidence type="ECO:0000313" key="1">
    <source>
        <dbReference type="EMBL" id="MFD2033976.1"/>
    </source>
</evidence>
<accession>A0ABW4VJN5</accession>
<organism evidence="1 2">
    <name type="scientific">Belliella marina</name>
    <dbReference type="NCBI Taxonomy" id="1644146"/>
    <lineage>
        <taxon>Bacteria</taxon>
        <taxon>Pseudomonadati</taxon>
        <taxon>Bacteroidota</taxon>
        <taxon>Cytophagia</taxon>
        <taxon>Cytophagales</taxon>
        <taxon>Cyclobacteriaceae</taxon>
        <taxon>Belliella</taxon>
    </lineage>
</organism>
<sequence>MAMRHTIDDIGIDLKIEGNGVRVISGDNNVILPNQDLENILIIIKSNYKFLSDYYYDISDDNIDLIDIKLISIKTVLHYLYIYNMWRKIYGKERNRDLKFKREDISHPQTYDIIFNYFKLKYPDKWIDKCSIMMNMSVEDCRKEYTARELFMNR</sequence>
<dbReference type="Proteomes" id="UP001597361">
    <property type="component" value="Unassembled WGS sequence"/>
</dbReference>
<comment type="caution">
    <text evidence="1">The sequence shown here is derived from an EMBL/GenBank/DDBJ whole genome shotgun (WGS) entry which is preliminary data.</text>
</comment>
<keyword evidence="2" id="KW-1185">Reference proteome</keyword>
<reference evidence="2" key="1">
    <citation type="journal article" date="2019" name="Int. J. Syst. Evol. Microbiol.">
        <title>The Global Catalogue of Microorganisms (GCM) 10K type strain sequencing project: providing services to taxonomists for standard genome sequencing and annotation.</title>
        <authorList>
            <consortium name="The Broad Institute Genomics Platform"/>
            <consortium name="The Broad Institute Genome Sequencing Center for Infectious Disease"/>
            <person name="Wu L."/>
            <person name="Ma J."/>
        </authorList>
    </citation>
    <scope>NUCLEOTIDE SEQUENCE [LARGE SCALE GENOMIC DNA]</scope>
    <source>
        <strain evidence="2">CGMCC 1.15180</strain>
    </source>
</reference>
<proteinExistence type="predicted"/>
<dbReference type="EMBL" id="JBHUHR010000013">
    <property type="protein sequence ID" value="MFD2033976.1"/>
    <property type="molecule type" value="Genomic_DNA"/>
</dbReference>
<gene>
    <name evidence="1" type="ORF">ACFSKL_04185</name>
</gene>
<dbReference type="RefSeq" id="WP_376883763.1">
    <property type="nucleotide sequence ID" value="NZ_JBHUHR010000013.1"/>
</dbReference>
<protein>
    <submittedName>
        <fullName evidence="1">Uncharacterized protein</fullName>
    </submittedName>
</protein>